<evidence type="ECO:0000313" key="1">
    <source>
        <dbReference type="EMBL" id="OIO18262.1"/>
    </source>
</evidence>
<dbReference type="STRING" id="1805238.AUJ23_04055"/>
<comment type="caution">
    <text evidence="1">The sequence shown here is derived from an EMBL/GenBank/DDBJ whole genome shotgun (WGS) entry which is preliminary data.</text>
</comment>
<evidence type="ECO:0008006" key="3">
    <source>
        <dbReference type="Google" id="ProtNLM"/>
    </source>
</evidence>
<dbReference type="SUPFAM" id="SSF158446">
    <property type="entry name" value="IVS-encoded protein-like"/>
    <property type="match status" value="1"/>
</dbReference>
<dbReference type="PANTHER" id="PTHR38471">
    <property type="entry name" value="FOUR HELIX BUNDLE PROTEIN"/>
    <property type="match status" value="1"/>
</dbReference>
<dbReference type="AlphaFoldDB" id="A0A1J4U6Q4"/>
<accession>A0A1J4U6Q4</accession>
<reference evidence="1 2" key="1">
    <citation type="journal article" date="2016" name="Environ. Microbiol.">
        <title>Genomic resolution of a cold subsurface aquifer community provides metabolic insights for novel microbes adapted to high CO concentrations.</title>
        <authorList>
            <person name="Probst A.J."/>
            <person name="Castelle C.J."/>
            <person name="Singh A."/>
            <person name="Brown C.T."/>
            <person name="Anantharaman K."/>
            <person name="Sharon I."/>
            <person name="Hug L.A."/>
            <person name="Burstein D."/>
            <person name="Emerson J.B."/>
            <person name="Thomas B.C."/>
            <person name="Banfield J.F."/>
        </authorList>
    </citation>
    <scope>NUCLEOTIDE SEQUENCE [LARGE SCALE GENOMIC DNA]</scope>
    <source>
        <strain evidence="1">CG1_02_32_51</strain>
    </source>
</reference>
<proteinExistence type="predicted"/>
<dbReference type="InterPro" id="IPR036583">
    <property type="entry name" value="23S_rRNA_IVS_sf"/>
</dbReference>
<dbReference type="InterPro" id="IPR012657">
    <property type="entry name" value="23S_rRNA-intervening_sequence"/>
</dbReference>
<protein>
    <recommendedName>
        <fullName evidence="3">Four helix bundle protein</fullName>
    </recommendedName>
</protein>
<dbReference type="CDD" id="cd16377">
    <property type="entry name" value="23S_rRNA_IVP_like"/>
    <property type="match status" value="1"/>
</dbReference>
<name>A0A1J4U6Q4_9BACT</name>
<dbReference type="EMBL" id="MNVC01000048">
    <property type="protein sequence ID" value="OIO18262.1"/>
    <property type="molecule type" value="Genomic_DNA"/>
</dbReference>
<evidence type="ECO:0000313" key="2">
    <source>
        <dbReference type="Proteomes" id="UP000181941"/>
    </source>
</evidence>
<dbReference type="Pfam" id="PF05635">
    <property type="entry name" value="23S_rRNA_IVP"/>
    <property type="match status" value="1"/>
</dbReference>
<dbReference type="Proteomes" id="UP000181941">
    <property type="component" value="Unassembled WGS sequence"/>
</dbReference>
<dbReference type="PANTHER" id="PTHR38471:SF2">
    <property type="entry name" value="FOUR HELIX BUNDLE PROTEIN"/>
    <property type="match status" value="1"/>
</dbReference>
<dbReference type="NCBIfam" id="TIGR02436">
    <property type="entry name" value="four helix bundle protein"/>
    <property type="match status" value="1"/>
</dbReference>
<dbReference type="Gene3D" id="1.20.1440.60">
    <property type="entry name" value="23S rRNA-intervening sequence"/>
    <property type="match status" value="1"/>
</dbReference>
<gene>
    <name evidence="1" type="ORF">AUJ23_04055</name>
</gene>
<sequence length="127" mass="15280">MGVDKDYKKFYQTDIWKIAFELLKKVYKLTLKFPDAEKYALTSQLRRSSNSILANTAEAHGRFYFKDKIRVFYIVRGELEETQSHLWVAYSQKYIDKGEFLKVEKDYENLKVKINNQINNWHTQNKK</sequence>
<organism evidence="1 2">
    <name type="scientific">Candidatus Magasanikbacteria bacterium CG1_02_32_51</name>
    <dbReference type="NCBI Taxonomy" id="1805238"/>
    <lineage>
        <taxon>Bacteria</taxon>
        <taxon>Candidatus Magasanikiibacteriota</taxon>
    </lineage>
</organism>